<keyword evidence="3" id="KW-1185">Reference proteome</keyword>
<name>A0A6G1JY97_9PLEO</name>
<reference evidence="2" key="1">
    <citation type="journal article" date="2020" name="Stud. Mycol.">
        <title>101 Dothideomycetes genomes: a test case for predicting lifestyles and emergence of pathogens.</title>
        <authorList>
            <person name="Haridas S."/>
            <person name="Albert R."/>
            <person name="Binder M."/>
            <person name="Bloem J."/>
            <person name="Labutti K."/>
            <person name="Salamov A."/>
            <person name="Andreopoulos B."/>
            <person name="Baker S."/>
            <person name="Barry K."/>
            <person name="Bills G."/>
            <person name="Bluhm B."/>
            <person name="Cannon C."/>
            <person name="Castanera R."/>
            <person name="Culley D."/>
            <person name="Daum C."/>
            <person name="Ezra D."/>
            <person name="Gonzalez J."/>
            <person name="Henrissat B."/>
            <person name="Kuo A."/>
            <person name="Liang C."/>
            <person name="Lipzen A."/>
            <person name="Lutzoni F."/>
            <person name="Magnuson J."/>
            <person name="Mondo S."/>
            <person name="Nolan M."/>
            <person name="Ohm R."/>
            <person name="Pangilinan J."/>
            <person name="Park H.-J."/>
            <person name="Ramirez L."/>
            <person name="Alfaro M."/>
            <person name="Sun H."/>
            <person name="Tritt A."/>
            <person name="Yoshinaga Y."/>
            <person name="Zwiers L.-H."/>
            <person name="Turgeon B."/>
            <person name="Goodwin S."/>
            <person name="Spatafora J."/>
            <person name="Crous P."/>
            <person name="Grigoriev I."/>
        </authorList>
    </citation>
    <scope>NUCLEOTIDE SEQUENCE</scope>
    <source>
        <strain evidence="2">CBS 279.74</strain>
    </source>
</reference>
<sequence length="104" mass="11990">MPPKRQSAMPAEVPQRILRSSKRHRPEETESFRTSIRHTHRQFAELMQQQKGPPSPVVTVDQTMDEEAEEIARRECTSGKSNSRLLPYDHYLISQTVGRPSHPT</sequence>
<protein>
    <submittedName>
        <fullName evidence="2">Uncharacterized protein</fullName>
    </submittedName>
</protein>
<evidence type="ECO:0000313" key="2">
    <source>
        <dbReference type="EMBL" id="KAF2705586.1"/>
    </source>
</evidence>
<gene>
    <name evidence="2" type="ORF">K504DRAFT_505990</name>
</gene>
<proteinExistence type="predicted"/>
<organism evidence="2 3">
    <name type="scientific">Pleomassaria siparia CBS 279.74</name>
    <dbReference type="NCBI Taxonomy" id="1314801"/>
    <lineage>
        <taxon>Eukaryota</taxon>
        <taxon>Fungi</taxon>
        <taxon>Dikarya</taxon>
        <taxon>Ascomycota</taxon>
        <taxon>Pezizomycotina</taxon>
        <taxon>Dothideomycetes</taxon>
        <taxon>Pleosporomycetidae</taxon>
        <taxon>Pleosporales</taxon>
        <taxon>Pleomassariaceae</taxon>
        <taxon>Pleomassaria</taxon>
    </lineage>
</organism>
<evidence type="ECO:0000313" key="3">
    <source>
        <dbReference type="Proteomes" id="UP000799428"/>
    </source>
</evidence>
<evidence type="ECO:0000256" key="1">
    <source>
        <dbReference type="SAM" id="MobiDB-lite"/>
    </source>
</evidence>
<dbReference type="AlphaFoldDB" id="A0A6G1JY97"/>
<dbReference type="EMBL" id="MU005778">
    <property type="protein sequence ID" value="KAF2705586.1"/>
    <property type="molecule type" value="Genomic_DNA"/>
</dbReference>
<accession>A0A6G1JY97</accession>
<dbReference type="Proteomes" id="UP000799428">
    <property type="component" value="Unassembled WGS sequence"/>
</dbReference>
<feature type="region of interest" description="Disordered" evidence="1">
    <location>
        <begin position="1"/>
        <end position="35"/>
    </location>
</feature>